<organism evidence="2 3">
    <name type="scientific">Vibrio phage ValLY_3</name>
    <dbReference type="NCBI Taxonomy" id="2484244"/>
    <lineage>
        <taxon>Viruses</taxon>
        <taxon>Duplodnaviria</taxon>
        <taxon>Heunggongvirae</taxon>
        <taxon>Uroviricota</taxon>
        <taxon>Caudoviricetes</taxon>
        <taxon>Mardecavirus</taxon>
        <taxon>Mardecavirus SSP002</taxon>
    </lineage>
</organism>
<evidence type="ECO:0000259" key="1">
    <source>
        <dbReference type="Pfam" id="PF01464"/>
    </source>
</evidence>
<dbReference type="Gene3D" id="1.10.530.10">
    <property type="match status" value="1"/>
</dbReference>
<accession>A0A411BJH6</accession>
<proteinExistence type="predicted"/>
<reference evidence="2 3" key="1">
    <citation type="submission" date="2018-09" db="EMBL/GenBank/DDBJ databases">
        <title>Characterization and complete genomic analysis of ValLY_3.</title>
        <authorList>
            <person name="Chen L."/>
        </authorList>
    </citation>
    <scope>NUCLEOTIDE SEQUENCE [LARGE SCALE GENOMIC DNA]</scope>
</reference>
<evidence type="ECO:0000313" key="2">
    <source>
        <dbReference type="EMBL" id="QAY01764.1"/>
    </source>
</evidence>
<gene>
    <name evidence="2" type="ORF">ValLY3_42</name>
</gene>
<evidence type="ECO:0000313" key="3">
    <source>
        <dbReference type="Proteomes" id="UP000289528"/>
    </source>
</evidence>
<dbReference type="EMBL" id="MH925090">
    <property type="protein sequence ID" value="QAY01764.1"/>
    <property type="molecule type" value="Genomic_DNA"/>
</dbReference>
<sequence>MCGGGMVKQWLFTWVLALLVLPFSSAASLVSNTQYDKDIYKAWEEYLPETQCWLWLKAQYYQESLLDPEATSHVGAMGLAQIMPGTWIDVSKKLKFNPRASPYDPKLSIEAGAFYLRYQWSQWRAKRTFEDRISLAFAGYNAGLGNILKAQRLSGGRADWKSISYFLPEVTGENSKETIQYVERIFRWKKQLDEHRSCSVY</sequence>
<name>A0A411BJH6_9CAUD</name>
<dbReference type="PANTHER" id="PTHR37423:SF2">
    <property type="entry name" value="MEMBRANE-BOUND LYTIC MUREIN TRANSGLYCOSYLASE C"/>
    <property type="match status" value="1"/>
</dbReference>
<protein>
    <submittedName>
        <fullName evidence="2">Protein containing transglycosylase domain</fullName>
    </submittedName>
</protein>
<dbReference type="InterPro" id="IPR008258">
    <property type="entry name" value="Transglycosylase_SLT_dom_1"/>
</dbReference>
<dbReference type="InterPro" id="IPR023346">
    <property type="entry name" value="Lysozyme-like_dom_sf"/>
</dbReference>
<dbReference type="Pfam" id="PF01464">
    <property type="entry name" value="SLT"/>
    <property type="match status" value="1"/>
</dbReference>
<feature type="domain" description="Transglycosylase SLT" evidence="1">
    <location>
        <begin position="60"/>
        <end position="162"/>
    </location>
</feature>
<dbReference type="SUPFAM" id="SSF53955">
    <property type="entry name" value="Lysozyme-like"/>
    <property type="match status" value="1"/>
</dbReference>
<dbReference type="Proteomes" id="UP000289528">
    <property type="component" value="Segment"/>
</dbReference>
<dbReference type="PANTHER" id="PTHR37423">
    <property type="entry name" value="SOLUBLE LYTIC MUREIN TRANSGLYCOSYLASE-RELATED"/>
    <property type="match status" value="1"/>
</dbReference>